<accession>A0A9D3WNG9</accession>
<dbReference type="InterPro" id="IPR052055">
    <property type="entry name" value="Hepadnavirus_pol/RT"/>
</dbReference>
<dbReference type="Proteomes" id="UP000827986">
    <property type="component" value="Unassembled WGS sequence"/>
</dbReference>
<reference evidence="1" key="1">
    <citation type="submission" date="2021-09" db="EMBL/GenBank/DDBJ databases">
        <title>The genome of Mauremys mutica provides insights into the evolution of semi-aquatic lifestyle.</title>
        <authorList>
            <person name="Gong S."/>
            <person name="Gao Y."/>
        </authorList>
    </citation>
    <scope>NUCLEOTIDE SEQUENCE</scope>
    <source>
        <strain evidence="1">MM-2020</strain>
        <tissue evidence="1">Muscle</tissue>
    </source>
</reference>
<organism evidence="1 2">
    <name type="scientific">Mauremys mutica</name>
    <name type="common">yellowpond turtle</name>
    <dbReference type="NCBI Taxonomy" id="74926"/>
    <lineage>
        <taxon>Eukaryota</taxon>
        <taxon>Metazoa</taxon>
        <taxon>Chordata</taxon>
        <taxon>Craniata</taxon>
        <taxon>Vertebrata</taxon>
        <taxon>Euteleostomi</taxon>
        <taxon>Archelosauria</taxon>
        <taxon>Testudinata</taxon>
        <taxon>Testudines</taxon>
        <taxon>Cryptodira</taxon>
        <taxon>Durocryptodira</taxon>
        <taxon>Testudinoidea</taxon>
        <taxon>Geoemydidae</taxon>
        <taxon>Geoemydinae</taxon>
        <taxon>Mauremys</taxon>
    </lineage>
</organism>
<sequence>MAVVAASLHRQRIQVFLYLDDWLTRGCTREQVTIAMFCQMGLLLNVEKSTLEPTHRIEFIGAVLDSRLAKALLPESHFQSLANIIRSLQSFPSSTVKTYLSLLLHMASCT</sequence>
<evidence type="ECO:0000313" key="1">
    <source>
        <dbReference type="EMBL" id="KAH1164962.1"/>
    </source>
</evidence>
<dbReference type="PANTHER" id="PTHR33050:SF7">
    <property type="entry name" value="RIBONUCLEASE H"/>
    <property type="match status" value="1"/>
</dbReference>
<keyword evidence="2" id="KW-1185">Reference proteome</keyword>
<dbReference type="PANTHER" id="PTHR33050">
    <property type="entry name" value="REVERSE TRANSCRIPTASE DOMAIN-CONTAINING PROTEIN"/>
    <property type="match status" value="1"/>
</dbReference>
<proteinExistence type="predicted"/>
<comment type="caution">
    <text evidence="1">The sequence shown here is derived from an EMBL/GenBank/DDBJ whole genome shotgun (WGS) entry which is preliminary data.</text>
</comment>
<protein>
    <recommendedName>
        <fullName evidence="3">Reverse transcriptase domain-containing protein</fullName>
    </recommendedName>
</protein>
<dbReference type="AlphaFoldDB" id="A0A9D3WNG9"/>
<name>A0A9D3WNG9_9SAUR</name>
<evidence type="ECO:0008006" key="3">
    <source>
        <dbReference type="Google" id="ProtNLM"/>
    </source>
</evidence>
<evidence type="ECO:0000313" key="2">
    <source>
        <dbReference type="Proteomes" id="UP000827986"/>
    </source>
</evidence>
<dbReference type="EMBL" id="JAHDVG010000488">
    <property type="protein sequence ID" value="KAH1164962.1"/>
    <property type="molecule type" value="Genomic_DNA"/>
</dbReference>
<gene>
    <name evidence="1" type="ORF">KIL84_022521</name>
</gene>